<dbReference type="CDD" id="cd06974">
    <property type="entry name" value="TerD_like"/>
    <property type="match status" value="1"/>
</dbReference>
<dbReference type="Proteomes" id="UP001299068">
    <property type="component" value="Unassembled WGS sequence"/>
</dbReference>
<gene>
    <name evidence="2" type="ORF">K5V21_02395</name>
</gene>
<dbReference type="Gene3D" id="2.60.60.30">
    <property type="entry name" value="sav2460 like domains"/>
    <property type="match status" value="1"/>
</dbReference>
<dbReference type="EMBL" id="JAIKTU010000002">
    <property type="protein sequence ID" value="MBY0754296.1"/>
    <property type="molecule type" value="Genomic_DNA"/>
</dbReference>
<dbReference type="InterPro" id="IPR051324">
    <property type="entry name" value="Stress/Tellurium_Resist"/>
</dbReference>
<dbReference type="Pfam" id="PF02342">
    <property type="entry name" value="TerD"/>
    <property type="match status" value="1"/>
</dbReference>
<evidence type="ECO:0000313" key="2">
    <source>
        <dbReference type="EMBL" id="MBY0754296.1"/>
    </source>
</evidence>
<dbReference type="InterPro" id="IPR003325">
    <property type="entry name" value="TerD"/>
</dbReference>
<sequence length="189" mass="21189">MGQGILNLQKNDILDLTKRNPSLNNVIVGAGWDVSRRGADIDLDLVALLLDGNGKLIKKKGLVYFGSKKSQGIYLTGDNLTGEGDGDDERIIVTLSNLPQECTKVIFSVVIYGAKRRRQNFGMVQNSYVRLLDADNREKEICRFNLMENGGDNTGILFAELYRDGSDWNFKALGNLLQITIEDLEREYR</sequence>
<name>A0ABS7KU15_CLOSR</name>
<comment type="caution">
    <text evidence="2">The sequence shown here is derived from an EMBL/GenBank/DDBJ whole genome shotgun (WGS) entry which is preliminary data.</text>
</comment>
<feature type="domain" description="TerD" evidence="1">
    <location>
        <begin position="6"/>
        <end position="188"/>
    </location>
</feature>
<evidence type="ECO:0000259" key="1">
    <source>
        <dbReference type="Pfam" id="PF02342"/>
    </source>
</evidence>
<organism evidence="2 3">
    <name type="scientific">Clostridium sardiniense</name>
    <name type="common">Clostridium absonum</name>
    <dbReference type="NCBI Taxonomy" id="29369"/>
    <lineage>
        <taxon>Bacteria</taxon>
        <taxon>Bacillati</taxon>
        <taxon>Bacillota</taxon>
        <taxon>Clostridia</taxon>
        <taxon>Eubacteriales</taxon>
        <taxon>Clostridiaceae</taxon>
        <taxon>Clostridium</taxon>
    </lineage>
</organism>
<proteinExistence type="predicted"/>
<dbReference type="PANTHER" id="PTHR32097">
    <property type="entry name" value="CAMP-BINDING PROTEIN 1-RELATED"/>
    <property type="match status" value="1"/>
</dbReference>
<dbReference type="PANTHER" id="PTHR32097:SF17">
    <property type="entry name" value="CAMP-BINDING PROTEIN 1-RELATED"/>
    <property type="match status" value="1"/>
</dbReference>
<keyword evidence="3" id="KW-1185">Reference proteome</keyword>
<reference evidence="2 3" key="1">
    <citation type="journal article" date="2021" name="Cell Host Microbe">
        <title>in vivo commensal control of Clostridioides difficile virulence.</title>
        <authorList>
            <person name="Girinathan B.P."/>
            <person name="Dibenedetto N."/>
            <person name="Worley J.N."/>
            <person name="Peltier J."/>
            <person name="Arrieta-Ortiz M.L."/>
            <person name="Rupa Christinal Immanuel S."/>
            <person name="Lavin R."/>
            <person name="Delaney M.L."/>
            <person name="Cummins C."/>
            <person name="Hoffmann M."/>
            <person name="Luo Y."/>
            <person name="Gonzalez-Escalona N."/>
            <person name="Allard M."/>
            <person name="Onderdonk A.B."/>
            <person name="Gerber G.K."/>
            <person name="Sonenshein A.L."/>
            <person name="Baliga N."/>
            <person name="Dupuy B."/>
            <person name="Bry L."/>
        </authorList>
    </citation>
    <scope>NUCLEOTIDE SEQUENCE [LARGE SCALE GENOMIC DNA]</scope>
    <source>
        <strain evidence="2 3">DSM 599</strain>
    </source>
</reference>
<evidence type="ECO:0000313" key="3">
    <source>
        <dbReference type="Proteomes" id="UP001299068"/>
    </source>
</evidence>
<accession>A0ABS7KU15</accession>
<protein>
    <submittedName>
        <fullName evidence="2">TerD family protein</fullName>
    </submittedName>
</protein>